<keyword evidence="3" id="KW-1185">Reference proteome</keyword>
<evidence type="ECO:0000313" key="3">
    <source>
        <dbReference type="Proteomes" id="UP001160390"/>
    </source>
</evidence>
<dbReference type="EMBL" id="CABFNP030001353">
    <property type="protein sequence ID" value="CAI6100886.1"/>
    <property type="molecule type" value="Genomic_DNA"/>
</dbReference>
<dbReference type="AlphaFoldDB" id="A0AA35VDP0"/>
<organism evidence="2 3">
    <name type="scientific">Clonostachys chloroleuca</name>
    <dbReference type="NCBI Taxonomy" id="1926264"/>
    <lineage>
        <taxon>Eukaryota</taxon>
        <taxon>Fungi</taxon>
        <taxon>Dikarya</taxon>
        <taxon>Ascomycota</taxon>
        <taxon>Pezizomycotina</taxon>
        <taxon>Sordariomycetes</taxon>
        <taxon>Hypocreomycetidae</taxon>
        <taxon>Hypocreales</taxon>
        <taxon>Bionectriaceae</taxon>
        <taxon>Clonostachys</taxon>
    </lineage>
</organism>
<feature type="transmembrane region" description="Helical" evidence="1">
    <location>
        <begin position="6"/>
        <end position="24"/>
    </location>
</feature>
<comment type="caution">
    <text evidence="2">The sequence shown here is derived from an EMBL/GenBank/DDBJ whole genome shotgun (WGS) entry which is preliminary data.</text>
</comment>
<keyword evidence="1" id="KW-1133">Transmembrane helix</keyword>
<protein>
    <submittedName>
        <fullName evidence="2">Uncharacterized protein</fullName>
    </submittedName>
</protein>
<gene>
    <name evidence="2" type="ORF">CCHLO57077_00006907</name>
</gene>
<name>A0AA35VDP0_9HYPO</name>
<reference evidence="2" key="1">
    <citation type="submission" date="2023-01" db="EMBL/GenBank/DDBJ databases">
        <authorList>
            <person name="Piombo E."/>
        </authorList>
    </citation>
    <scope>NUCLEOTIDE SEQUENCE</scope>
</reference>
<evidence type="ECO:0000256" key="1">
    <source>
        <dbReference type="SAM" id="Phobius"/>
    </source>
</evidence>
<proteinExistence type="predicted"/>
<keyword evidence="1" id="KW-0472">Membrane</keyword>
<keyword evidence="1" id="KW-0812">Transmembrane</keyword>
<accession>A0AA35VDP0</accession>
<dbReference type="Proteomes" id="UP001160390">
    <property type="component" value="Unassembled WGS sequence"/>
</dbReference>
<sequence>MKSEVLFTIIFGSIAAALAIIAIVQSHLQHKKRVWLNFWQPPTENVLQRNAAATDIAEGSE</sequence>
<evidence type="ECO:0000313" key="2">
    <source>
        <dbReference type="EMBL" id="CAI6100886.1"/>
    </source>
</evidence>